<sequence length="59" mass="7208">MVFDWFRVFFWSCLLVSSYKCNSLLLLKESYEQSFYMQDSTRVSDARVLCMKNQWFSSR</sequence>
<accession>A0A816R6U4</accession>
<feature type="chain" id="PRO_5032526734" evidence="1">
    <location>
        <begin position="19"/>
        <end position="59"/>
    </location>
</feature>
<dbReference type="EMBL" id="HG994365">
    <property type="protein sequence ID" value="CAF2071195.1"/>
    <property type="molecule type" value="Genomic_DNA"/>
</dbReference>
<feature type="signal peptide" evidence="1">
    <location>
        <begin position="1"/>
        <end position="18"/>
    </location>
</feature>
<protein>
    <submittedName>
        <fullName evidence="2">(rape) hypothetical protein</fullName>
    </submittedName>
</protein>
<evidence type="ECO:0000313" key="2">
    <source>
        <dbReference type="EMBL" id="CAF2071195.1"/>
    </source>
</evidence>
<reference evidence="2" key="1">
    <citation type="submission" date="2021-01" db="EMBL/GenBank/DDBJ databases">
        <authorList>
            <consortium name="Genoscope - CEA"/>
            <person name="William W."/>
        </authorList>
    </citation>
    <scope>NUCLEOTIDE SEQUENCE</scope>
</reference>
<organism evidence="2">
    <name type="scientific">Brassica napus</name>
    <name type="common">Rape</name>
    <dbReference type="NCBI Taxonomy" id="3708"/>
    <lineage>
        <taxon>Eukaryota</taxon>
        <taxon>Viridiplantae</taxon>
        <taxon>Streptophyta</taxon>
        <taxon>Embryophyta</taxon>
        <taxon>Tracheophyta</taxon>
        <taxon>Spermatophyta</taxon>
        <taxon>Magnoliopsida</taxon>
        <taxon>eudicotyledons</taxon>
        <taxon>Gunneridae</taxon>
        <taxon>Pentapetalae</taxon>
        <taxon>rosids</taxon>
        <taxon>malvids</taxon>
        <taxon>Brassicales</taxon>
        <taxon>Brassicaceae</taxon>
        <taxon>Brassiceae</taxon>
        <taxon>Brassica</taxon>
    </lineage>
</organism>
<keyword evidence="1" id="KW-0732">Signal</keyword>
<dbReference type="AlphaFoldDB" id="A0A816R6U4"/>
<evidence type="ECO:0000256" key="1">
    <source>
        <dbReference type="SAM" id="SignalP"/>
    </source>
</evidence>
<proteinExistence type="predicted"/>
<dbReference type="Proteomes" id="UP001295469">
    <property type="component" value="Chromosome C01"/>
</dbReference>
<name>A0A816R6U4_BRANA</name>
<gene>
    <name evidence="2" type="ORF">DARMORV10_C01P18900.1</name>
</gene>